<keyword evidence="2" id="KW-0012">Acyltransferase</keyword>
<dbReference type="Proteomes" id="UP000199585">
    <property type="component" value="Unassembled WGS sequence"/>
</dbReference>
<dbReference type="STRING" id="245187.SAMN04488003_11311"/>
<evidence type="ECO:0000259" key="3">
    <source>
        <dbReference type="PROSITE" id="PS51186"/>
    </source>
</evidence>
<evidence type="ECO:0000256" key="2">
    <source>
        <dbReference type="ARBA" id="ARBA00023315"/>
    </source>
</evidence>
<dbReference type="CDD" id="cd04301">
    <property type="entry name" value="NAT_SF"/>
    <property type="match status" value="1"/>
</dbReference>
<evidence type="ECO:0000313" key="5">
    <source>
        <dbReference type="Proteomes" id="UP000199585"/>
    </source>
</evidence>
<evidence type="ECO:0000256" key="1">
    <source>
        <dbReference type="ARBA" id="ARBA00022679"/>
    </source>
</evidence>
<keyword evidence="1 4" id="KW-0808">Transferase</keyword>
<keyword evidence="5" id="KW-1185">Reference proteome</keyword>
<name>A0A1H8FH12_9RHOB</name>
<feature type="domain" description="N-acetyltransferase" evidence="3">
    <location>
        <begin position="10"/>
        <end position="171"/>
    </location>
</feature>
<dbReference type="InterPro" id="IPR000182">
    <property type="entry name" value="GNAT_dom"/>
</dbReference>
<dbReference type="PROSITE" id="PS51186">
    <property type="entry name" value="GNAT"/>
    <property type="match status" value="1"/>
</dbReference>
<dbReference type="Pfam" id="PF00583">
    <property type="entry name" value="Acetyltransf_1"/>
    <property type="match status" value="1"/>
</dbReference>
<proteinExistence type="predicted"/>
<dbReference type="Gene3D" id="3.40.630.30">
    <property type="match status" value="1"/>
</dbReference>
<dbReference type="InterPro" id="IPR016181">
    <property type="entry name" value="Acyl_CoA_acyltransferase"/>
</dbReference>
<dbReference type="PANTHER" id="PTHR43072">
    <property type="entry name" value="N-ACETYLTRANSFERASE"/>
    <property type="match status" value="1"/>
</dbReference>
<dbReference type="AlphaFoldDB" id="A0A1H8FH12"/>
<dbReference type="SUPFAM" id="SSF55729">
    <property type="entry name" value="Acyl-CoA N-acyltransferases (Nat)"/>
    <property type="match status" value="1"/>
</dbReference>
<dbReference type="EMBL" id="FOCI01000013">
    <property type="protein sequence ID" value="SEN30912.1"/>
    <property type="molecule type" value="Genomic_DNA"/>
</dbReference>
<evidence type="ECO:0000313" key="4">
    <source>
        <dbReference type="EMBL" id="SEN30912.1"/>
    </source>
</evidence>
<gene>
    <name evidence="4" type="ORF">SAMN04488003_11311</name>
</gene>
<organism evidence="4 5">
    <name type="scientific">Loktanella fryxellensis</name>
    <dbReference type="NCBI Taxonomy" id="245187"/>
    <lineage>
        <taxon>Bacteria</taxon>
        <taxon>Pseudomonadati</taxon>
        <taxon>Pseudomonadota</taxon>
        <taxon>Alphaproteobacteria</taxon>
        <taxon>Rhodobacterales</taxon>
        <taxon>Roseobacteraceae</taxon>
        <taxon>Loktanella</taxon>
    </lineage>
</organism>
<dbReference type="PANTHER" id="PTHR43072:SF23">
    <property type="entry name" value="UPF0039 PROTEIN C11D3.02C"/>
    <property type="match status" value="1"/>
</dbReference>
<protein>
    <submittedName>
        <fullName evidence="4">Phosphinothricin acetyltransferase</fullName>
    </submittedName>
</protein>
<accession>A0A1H8FH12</accession>
<dbReference type="GO" id="GO:0016747">
    <property type="term" value="F:acyltransferase activity, transferring groups other than amino-acyl groups"/>
    <property type="evidence" value="ECO:0007669"/>
    <property type="project" value="InterPro"/>
</dbReference>
<reference evidence="4 5" key="1">
    <citation type="submission" date="2016-10" db="EMBL/GenBank/DDBJ databases">
        <authorList>
            <person name="de Groot N.N."/>
        </authorList>
    </citation>
    <scope>NUCLEOTIDE SEQUENCE [LARGE SCALE GENOMIC DNA]</scope>
    <source>
        <strain evidence="4 5">DSM 16213</strain>
    </source>
</reference>
<sequence length="171" mass="18002">MPHGPDAGGVLIRQAAPDDAAALADLWNPVIRDTTITFNPVPKSPDDVARMIADRTAAGHGFLVATVATQVAGFATYGQFRGGDGYRHTGEHTVILGPAARGQGVGRAVMEALCAHARTAGMHSLFAGCSAENPGAIAFHTAIGFRPVAVLPQVGRKFDRWIDLHLLQKML</sequence>